<evidence type="ECO:0000313" key="2">
    <source>
        <dbReference type="EMBL" id="HIT93747.1"/>
    </source>
</evidence>
<evidence type="ECO:0000313" key="3">
    <source>
        <dbReference type="Proteomes" id="UP000824160"/>
    </source>
</evidence>
<dbReference type="InterPro" id="IPR016913">
    <property type="entry name" value="UCP029215"/>
</dbReference>
<dbReference type="AlphaFoldDB" id="A0A9D1KS59"/>
<feature type="compositionally biased region" description="Polar residues" evidence="1">
    <location>
        <begin position="178"/>
        <end position="193"/>
    </location>
</feature>
<gene>
    <name evidence="2" type="ORF">IAC43_01025</name>
</gene>
<feature type="region of interest" description="Disordered" evidence="1">
    <location>
        <begin position="415"/>
        <end position="437"/>
    </location>
</feature>
<dbReference type="Proteomes" id="UP000824160">
    <property type="component" value="Unassembled WGS sequence"/>
</dbReference>
<name>A0A9D1KS59_9FIRM</name>
<protein>
    <submittedName>
        <fullName evidence="2">DUF2213 domain-containing protein</fullName>
    </submittedName>
</protein>
<feature type="compositionally biased region" description="Basic and acidic residues" evidence="1">
    <location>
        <begin position="420"/>
        <end position="437"/>
    </location>
</feature>
<feature type="region of interest" description="Disordered" evidence="1">
    <location>
        <begin position="217"/>
        <end position="246"/>
    </location>
</feature>
<evidence type="ECO:0000256" key="1">
    <source>
        <dbReference type="SAM" id="MobiDB-lite"/>
    </source>
</evidence>
<sequence>MNLKRVIRLDNIPLSRAYFTDEGYLIDNPICTSTGIFEYQNPDGTIRRELRLPEEVFSEPSLASYEGKPVIITHDAGLITAENEPHAGIGTILSKGYRDGDYVRAKIVIHDTNAMKQAGLKELSLGYDLRLDETPGVWRGQHYDAVQRDIRINHLALVRRARAGETARLNIDSRDGQTRTGGKSMNTENKQTGAAQLTPEEIAAALAQAIAQKAAKVKTVPENTDEGSAAGPASKENPASGQQDNPTDILTAITRRHQSSNLPKDQRDDDIEELLKLLSAKQAKEDFTASSPESPENEDEAEKQSAGKNNTSCADGEDQPPAAEEPGQRKKEPAVNMDALDAMIADRLDLIRIAERLHMDGLASMPMKAAKKAVIAAVRPNIRLDGRDDSYIGAMFDAAKDEILRRKDIGFQRRQMAGSRLDEADKKADGSKAQTARDRMIQNMKGDC</sequence>
<feature type="region of interest" description="Disordered" evidence="1">
    <location>
        <begin position="168"/>
        <end position="193"/>
    </location>
</feature>
<organism evidence="2 3">
    <name type="scientific">Candidatus Faecivivens stercoripullorum</name>
    <dbReference type="NCBI Taxonomy" id="2840805"/>
    <lineage>
        <taxon>Bacteria</taxon>
        <taxon>Bacillati</taxon>
        <taxon>Bacillota</taxon>
        <taxon>Clostridia</taxon>
        <taxon>Eubacteriales</taxon>
        <taxon>Oscillospiraceae</taxon>
        <taxon>Oscillospiraceae incertae sedis</taxon>
        <taxon>Candidatus Faecivivens</taxon>
    </lineage>
</organism>
<dbReference type="EMBL" id="DVLW01000030">
    <property type="protein sequence ID" value="HIT93747.1"/>
    <property type="molecule type" value="Genomic_DNA"/>
</dbReference>
<feature type="compositionally biased region" description="Polar residues" evidence="1">
    <location>
        <begin position="237"/>
        <end position="246"/>
    </location>
</feature>
<reference evidence="2" key="1">
    <citation type="submission" date="2020-10" db="EMBL/GenBank/DDBJ databases">
        <authorList>
            <person name="Gilroy R."/>
        </authorList>
    </citation>
    <scope>NUCLEOTIDE SEQUENCE</scope>
    <source>
        <strain evidence="2">ChiBcec7-5410</strain>
    </source>
</reference>
<dbReference type="PIRSF" id="PIRSF029215">
    <property type="entry name" value="UCP029215"/>
    <property type="match status" value="1"/>
</dbReference>
<dbReference type="Pfam" id="PF09979">
    <property type="entry name" value="DUF2213"/>
    <property type="match status" value="1"/>
</dbReference>
<comment type="caution">
    <text evidence="2">The sequence shown here is derived from an EMBL/GenBank/DDBJ whole genome shotgun (WGS) entry which is preliminary data.</text>
</comment>
<proteinExistence type="predicted"/>
<feature type="region of interest" description="Disordered" evidence="1">
    <location>
        <begin position="282"/>
        <end position="335"/>
    </location>
</feature>
<reference evidence="2" key="2">
    <citation type="journal article" date="2021" name="PeerJ">
        <title>Extensive microbial diversity within the chicken gut microbiome revealed by metagenomics and culture.</title>
        <authorList>
            <person name="Gilroy R."/>
            <person name="Ravi A."/>
            <person name="Getino M."/>
            <person name="Pursley I."/>
            <person name="Horton D.L."/>
            <person name="Alikhan N.F."/>
            <person name="Baker D."/>
            <person name="Gharbi K."/>
            <person name="Hall N."/>
            <person name="Watson M."/>
            <person name="Adriaenssens E.M."/>
            <person name="Foster-Nyarko E."/>
            <person name="Jarju S."/>
            <person name="Secka A."/>
            <person name="Antonio M."/>
            <person name="Oren A."/>
            <person name="Chaudhuri R.R."/>
            <person name="La Ragione R."/>
            <person name="Hildebrand F."/>
            <person name="Pallen M.J."/>
        </authorList>
    </citation>
    <scope>NUCLEOTIDE SEQUENCE</scope>
    <source>
        <strain evidence="2">ChiBcec7-5410</strain>
    </source>
</reference>
<accession>A0A9D1KS59</accession>